<accession>A0A9X0YTT6</accession>
<dbReference type="Proteomes" id="UP001138793">
    <property type="component" value="Unassembled WGS sequence"/>
</dbReference>
<evidence type="ECO:0008006" key="4">
    <source>
        <dbReference type="Google" id="ProtNLM"/>
    </source>
</evidence>
<comment type="caution">
    <text evidence="2">The sequence shown here is derived from an EMBL/GenBank/DDBJ whole genome shotgun (WGS) entry which is preliminary data.</text>
</comment>
<reference evidence="2" key="1">
    <citation type="submission" date="2021-03" db="EMBL/GenBank/DDBJ databases">
        <title>Genomic Encyclopedia of Type Strains, Phase IV (KMG-IV): sequencing the most valuable type-strain genomes for metagenomic binning, comparative biology and taxonomic classification.</title>
        <authorList>
            <person name="Goeker M."/>
        </authorList>
    </citation>
    <scope>NUCLEOTIDE SEQUENCE</scope>
    <source>
        <strain evidence="2">DSM 107338</strain>
    </source>
</reference>
<keyword evidence="1" id="KW-0472">Membrane</keyword>
<keyword evidence="3" id="KW-1185">Reference proteome</keyword>
<dbReference type="PIRSF" id="PIRSF029895">
    <property type="entry name" value="SpoIV"/>
    <property type="match status" value="1"/>
</dbReference>
<evidence type="ECO:0000313" key="2">
    <source>
        <dbReference type="EMBL" id="MBP2078157.1"/>
    </source>
</evidence>
<proteinExistence type="predicted"/>
<sequence>MKHLNSKTVTGYVTIQVKGTAPEMFFQKCANAGISVWDVKKRATDLCEGNIKLSDIKQMKHIRRKTIYKITFTGKNGYPFFIRRFLKKKPLVLGLFFSVLLFFFLSNIIWEVKISGVPKDIEEKIDKQLVSYGIHPGAWLFSLDPPTTIQQKLMKDVPELLWAGVDQKGTTFYLEGVEKIVVEEADPKQPRNLVAAKKGVIMNLYVSKGTTHVQVNDYVEPGDILVSGILEGEEQLDEEESETEEREQQDSEFVAAEAEITANTWYEVSVTVPLEFNYEEITGNQKKKYYLKTGDFQLPIWGFGEPDYSEIHRESHGNNLRFFKWELPIEIVETILSEKTYNKVSRTKEEAIQAGIDQAIIQLQNELGADAKILSEKVLHESIEHGKVNLTLFVSVEENIVRVEPLNQGD</sequence>
<dbReference type="RefSeq" id="WP_149473939.1">
    <property type="nucleotide sequence ID" value="NZ_JAGGMB010000007.1"/>
</dbReference>
<feature type="transmembrane region" description="Helical" evidence="1">
    <location>
        <begin position="91"/>
        <end position="110"/>
    </location>
</feature>
<evidence type="ECO:0000256" key="1">
    <source>
        <dbReference type="SAM" id="Phobius"/>
    </source>
</evidence>
<dbReference type="EMBL" id="JAGGMB010000007">
    <property type="protein sequence ID" value="MBP2078157.1"/>
    <property type="molecule type" value="Genomic_DNA"/>
</dbReference>
<dbReference type="InterPro" id="IPR010690">
    <property type="entry name" value="YqfD"/>
</dbReference>
<dbReference type="OrthoDB" id="1640349at2"/>
<dbReference type="NCBIfam" id="TIGR02876">
    <property type="entry name" value="spore_yqfD"/>
    <property type="match status" value="1"/>
</dbReference>
<keyword evidence="1" id="KW-0812">Transmembrane</keyword>
<organism evidence="2 3">
    <name type="scientific">Oceanobacillus polygoni</name>
    <dbReference type="NCBI Taxonomy" id="1235259"/>
    <lineage>
        <taxon>Bacteria</taxon>
        <taxon>Bacillati</taxon>
        <taxon>Bacillota</taxon>
        <taxon>Bacilli</taxon>
        <taxon>Bacillales</taxon>
        <taxon>Bacillaceae</taxon>
        <taxon>Oceanobacillus</taxon>
    </lineage>
</organism>
<dbReference type="AlphaFoldDB" id="A0A9X0YTT6"/>
<name>A0A9X0YTT6_9BACI</name>
<keyword evidence="1" id="KW-1133">Transmembrane helix</keyword>
<gene>
    <name evidence="2" type="ORF">J2Z64_002414</name>
</gene>
<dbReference type="Pfam" id="PF06898">
    <property type="entry name" value="YqfD"/>
    <property type="match status" value="1"/>
</dbReference>
<protein>
    <recommendedName>
        <fullName evidence="4">Sporulation protein YqfD</fullName>
    </recommendedName>
</protein>
<evidence type="ECO:0000313" key="3">
    <source>
        <dbReference type="Proteomes" id="UP001138793"/>
    </source>
</evidence>